<dbReference type="Proteomes" id="UP000245783">
    <property type="component" value="Unassembled WGS sequence"/>
</dbReference>
<name>A0A316W216_9BASI</name>
<proteinExistence type="predicted"/>
<evidence type="ECO:0000313" key="2">
    <source>
        <dbReference type="Proteomes" id="UP000245783"/>
    </source>
</evidence>
<accession>A0A316W216</accession>
<dbReference type="AlphaFoldDB" id="A0A316W216"/>
<dbReference type="InParanoid" id="A0A316W216"/>
<organism evidence="1 2">
    <name type="scientific">Ceraceosorus guamensis</name>
    <dbReference type="NCBI Taxonomy" id="1522189"/>
    <lineage>
        <taxon>Eukaryota</taxon>
        <taxon>Fungi</taxon>
        <taxon>Dikarya</taxon>
        <taxon>Basidiomycota</taxon>
        <taxon>Ustilaginomycotina</taxon>
        <taxon>Exobasidiomycetes</taxon>
        <taxon>Ceraceosorales</taxon>
        <taxon>Ceraceosoraceae</taxon>
        <taxon>Ceraceosorus</taxon>
    </lineage>
</organism>
<reference evidence="1 2" key="1">
    <citation type="journal article" date="2018" name="Mol. Biol. Evol.">
        <title>Broad Genomic Sampling Reveals a Smut Pathogenic Ancestry of the Fungal Clade Ustilaginomycotina.</title>
        <authorList>
            <person name="Kijpornyongpan T."/>
            <person name="Mondo S.J."/>
            <person name="Barry K."/>
            <person name="Sandor L."/>
            <person name="Lee J."/>
            <person name="Lipzen A."/>
            <person name="Pangilinan J."/>
            <person name="LaButti K."/>
            <person name="Hainaut M."/>
            <person name="Henrissat B."/>
            <person name="Grigoriev I.V."/>
            <person name="Spatafora J.W."/>
            <person name="Aime M.C."/>
        </authorList>
    </citation>
    <scope>NUCLEOTIDE SEQUENCE [LARGE SCALE GENOMIC DNA]</scope>
    <source>
        <strain evidence="1 2">MCA 4658</strain>
    </source>
</reference>
<gene>
    <name evidence="1" type="ORF">IE81DRAFT_51898</name>
</gene>
<evidence type="ECO:0000313" key="1">
    <source>
        <dbReference type="EMBL" id="PWN43906.1"/>
    </source>
</evidence>
<dbReference type="GeneID" id="37039282"/>
<dbReference type="EMBL" id="KZ819365">
    <property type="protein sequence ID" value="PWN43906.1"/>
    <property type="molecule type" value="Genomic_DNA"/>
</dbReference>
<protein>
    <submittedName>
        <fullName evidence="1">Uncharacterized protein</fullName>
    </submittedName>
</protein>
<sequence>MNGLGLPHENCSSRLSPGPLCFLGIHVSYAPTLPPLFFAFLPFAMFRPSPTCNIKYYTHIDVTCGSHAQTLAYDNMHTHTRLDKSICSACHLSRLSIAGMHAC</sequence>
<dbReference type="RefSeq" id="XP_025371066.1">
    <property type="nucleotide sequence ID" value="XM_025517412.1"/>
</dbReference>
<keyword evidence="2" id="KW-1185">Reference proteome</keyword>